<sequence>MNRAIDAIQDGYLEYGTVFGPGLATQIWKETKTGSTLREFCIATTVMHLDRGCTKLRQEVMMNCIVLSGYFPGMLKWISRSFQLLGRRSEMVVPAWNLDEGFSMLHRSKLCPCHFHVHPTGQAHKGHKSCAMPFNDCSHPGDDEKMEELNMLGLLMGSAMSECSLSDPE</sequence>
<organism evidence="1 2">
    <name type="scientific">Sclerotinia borealis (strain F-4128)</name>
    <dbReference type="NCBI Taxonomy" id="1432307"/>
    <lineage>
        <taxon>Eukaryota</taxon>
        <taxon>Fungi</taxon>
        <taxon>Dikarya</taxon>
        <taxon>Ascomycota</taxon>
        <taxon>Pezizomycotina</taxon>
        <taxon>Leotiomycetes</taxon>
        <taxon>Helotiales</taxon>
        <taxon>Sclerotiniaceae</taxon>
        <taxon>Sclerotinia</taxon>
    </lineage>
</organism>
<evidence type="ECO:0000313" key="1">
    <source>
        <dbReference type="EMBL" id="ESZ90081.1"/>
    </source>
</evidence>
<comment type="caution">
    <text evidence="1">The sequence shown here is derived from an EMBL/GenBank/DDBJ whole genome shotgun (WGS) entry which is preliminary data.</text>
</comment>
<protein>
    <submittedName>
        <fullName evidence="1">Uncharacterized protein</fullName>
    </submittedName>
</protein>
<dbReference type="AlphaFoldDB" id="W9C2G1"/>
<name>W9C2G1_SCLBF</name>
<dbReference type="Proteomes" id="UP000019487">
    <property type="component" value="Unassembled WGS sequence"/>
</dbReference>
<dbReference type="OrthoDB" id="1022638at2759"/>
<keyword evidence="2" id="KW-1185">Reference proteome</keyword>
<dbReference type="EMBL" id="AYSA01000705">
    <property type="protein sequence ID" value="ESZ90081.1"/>
    <property type="molecule type" value="Genomic_DNA"/>
</dbReference>
<dbReference type="HOGENOM" id="CLU_1578288_0_0_1"/>
<proteinExistence type="predicted"/>
<reference evidence="1 2" key="1">
    <citation type="journal article" date="2014" name="Genome Announc.">
        <title>Draft genome sequence of Sclerotinia borealis, a psychrophilic plant pathogenic fungus.</title>
        <authorList>
            <person name="Mardanov A.V."/>
            <person name="Beletsky A.V."/>
            <person name="Kadnikov V.V."/>
            <person name="Ignatov A.N."/>
            <person name="Ravin N.V."/>
        </authorList>
    </citation>
    <scope>NUCLEOTIDE SEQUENCE [LARGE SCALE GENOMIC DNA]</scope>
    <source>
        <strain evidence="2">F-4157</strain>
    </source>
</reference>
<gene>
    <name evidence="1" type="ORF">SBOR_9545</name>
</gene>
<evidence type="ECO:0000313" key="2">
    <source>
        <dbReference type="Proteomes" id="UP000019487"/>
    </source>
</evidence>
<accession>W9C2G1</accession>